<dbReference type="PRINTS" id="PR00359">
    <property type="entry name" value="BP450"/>
</dbReference>
<dbReference type="GO" id="GO:0036199">
    <property type="term" value="F:cholest-4-en-3-one 26-monooxygenase activity"/>
    <property type="evidence" value="ECO:0007669"/>
    <property type="project" value="TreeGrafter"/>
</dbReference>
<keyword evidence="4" id="KW-0560">Oxidoreductase</keyword>
<evidence type="ECO:0000256" key="6">
    <source>
        <dbReference type="ARBA" id="ARBA00023033"/>
    </source>
</evidence>
<dbReference type="GO" id="GO:0020037">
    <property type="term" value="F:heme binding"/>
    <property type="evidence" value="ECO:0007669"/>
    <property type="project" value="InterPro"/>
</dbReference>
<dbReference type="InterPro" id="IPR001128">
    <property type="entry name" value="Cyt_P450"/>
</dbReference>
<protein>
    <recommendedName>
        <fullName evidence="9">Cytochrome P450</fullName>
    </recommendedName>
</protein>
<dbReference type="Pfam" id="PF00067">
    <property type="entry name" value="p450"/>
    <property type="match status" value="2"/>
</dbReference>
<comment type="similarity">
    <text evidence="1">Belongs to the cytochrome P450 family.</text>
</comment>
<evidence type="ECO:0000313" key="8">
    <source>
        <dbReference type="EMBL" id="SVA79741.1"/>
    </source>
</evidence>
<dbReference type="GO" id="GO:0006707">
    <property type="term" value="P:cholesterol catabolic process"/>
    <property type="evidence" value="ECO:0007669"/>
    <property type="project" value="TreeGrafter"/>
</dbReference>
<keyword evidence="3" id="KW-0479">Metal-binding</keyword>
<keyword evidence="6" id="KW-0503">Monooxygenase</keyword>
<dbReference type="CDD" id="cd11033">
    <property type="entry name" value="CYP142-like"/>
    <property type="match status" value="1"/>
</dbReference>
<evidence type="ECO:0000256" key="5">
    <source>
        <dbReference type="ARBA" id="ARBA00023004"/>
    </source>
</evidence>
<evidence type="ECO:0000256" key="3">
    <source>
        <dbReference type="ARBA" id="ARBA00022723"/>
    </source>
</evidence>
<dbReference type="PANTHER" id="PTHR46696">
    <property type="entry name" value="P450, PUTATIVE (EUROFUNG)-RELATED"/>
    <property type="match status" value="1"/>
</dbReference>
<dbReference type="InterPro" id="IPR036396">
    <property type="entry name" value="Cyt_P450_sf"/>
</dbReference>
<dbReference type="SUPFAM" id="SSF48264">
    <property type="entry name" value="Cytochrome P450"/>
    <property type="match status" value="1"/>
</dbReference>
<accession>A0A381YSY6</accession>
<gene>
    <name evidence="8" type="ORF">METZ01_LOCUS132595</name>
</gene>
<dbReference type="InterPro" id="IPR002397">
    <property type="entry name" value="Cyt_P450_B"/>
</dbReference>
<name>A0A381YSY6_9ZZZZ</name>
<organism evidence="8">
    <name type="scientific">marine metagenome</name>
    <dbReference type="NCBI Taxonomy" id="408172"/>
    <lineage>
        <taxon>unclassified sequences</taxon>
        <taxon>metagenomes</taxon>
        <taxon>ecological metagenomes</taxon>
    </lineage>
</organism>
<dbReference type="GO" id="GO:0008395">
    <property type="term" value="F:steroid hydroxylase activity"/>
    <property type="evidence" value="ECO:0007669"/>
    <property type="project" value="TreeGrafter"/>
</dbReference>
<dbReference type="FunFam" id="1.10.630.10:FF:000018">
    <property type="entry name" value="Cytochrome P450 monooxygenase"/>
    <property type="match status" value="1"/>
</dbReference>
<reference evidence="8" key="1">
    <citation type="submission" date="2018-05" db="EMBL/GenBank/DDBJ databases">
        <authorList>
            <person name="Lanie J.A."/>
            <person name="Ng W.-L."/>
            <person name="Kazmierczak K.M."/>
            <person name="Andrzejewski T.M."/>
            <person name="Davidsen T.M."/>
            <person name="Wayne K.J."/>
            <person name="Tettelin H."/>
            <person name="Glass J.I."/>
            <person name="Rusch D."/>
            <person name="Podicherti R."/>
            <person name="Tsui H.-C.T."/>
            <person name="Winkler M.E."/>
        </authorList>
    </citation>
    <scope>NUCLEOTIDE SEQUENCE</scope>
</reference>
<evidence type="ECO:0000256" key="4">
    <source>
        <dbReference type="ARBA" id="ARBA00023002"/>
    </source>
</evidence>
<sequence length="469" mass="52666">MNNSTGSSFVDHAGVSQDHGTRLSGRQSSIVRCHSDHRATDADPLGRRTPCEDWPVDLDEIDLADPDFWDRPLVDRARAFDLLRNDDPYRYFDLPSEITEQFPQRGFHALVRHADVVEASRRPEDFCSGYGGTTAVDLPSSELTRYFGSMISMDDPRHRRLRSIVSAGFTPRRLAALENSVGRIAKEIVDDLLESGPCDFVTEVAARLPLQIICEMMGVPREHWGMVFEQSNTILGGQDEEYMVEGVDIGSQLFMAAYQLTELMSGLIAERVETPTEDLTSALVHAEVDGERLTHEEISSFFILLLVAGNETTRNAISWALNLVTEHPDQRAIWWDDFEGVAPSAVEEVVRWASPVISMRRTATRDGVTLGDRAFDEGDKVVLYYWAANRDPVTFEDPHTFDVRRAPNDHLGYGAPGPHFCLGAHLARREITVMWRELHRRVPSIHATGQPDRLTSGFINGVKHLPCGW</sequence>
<keyword evidence="2" id="KW-0349">Heme</keyword>
<dbReference type="PANTHER" id="PTHR46696:SF4">
    <property type="entry name" value="BIOTIN BIOSYNTHESIS CYTOCHROME P450"/>
    <property type="match status" value="1"/>
</dbReference>
<evidence type="ECO:0000256" key="7">
    <source>
        <dbReference type="SAM" id="MobiDB-lite"/>
    </source>
</evidence>
<dbReference type="AlphaFoldDB" id="A0A381YSY6"/>
<proteinExistence type="inferred from homology"/>
<feature type="region of interest" description="Disordered" evidence="7">
    <location>
        <begin position="1"/>
        <end position="30"/>
    </location>
</feature>
<evidence type="ECO:0000256" key="2">
    <source>
        <dbReference type="ARBA" id="ARBA00022617"/>
    </source>
</evidence>
<dbReference type="PRINTS" id="PR00385">
    <property type="entry name" value="P450"/>
</dbReference>
<dbReference type="GO" id="GO:0005506">
    <property type="term" value="F:iron ion binding"/>
    <property type="evidence" value="ECO:0007669"/>
    <property type="project" value="InterPro"/>
</dbReference>
<dbReference type="Gene3D" id="1.10.630.10">
    <property type="entry name" value="Cytochrome P450"/>
    <property type="match status" value="1"/>
</dbReference>
<dbReference type="EMBL" id="UINC01018905">
    <property type="protein sequence ID" value="SVA79741.1"/>
    <property type="molecule type" value="Genomic_DNA"/>
</dbReference>
<keyword evidence="5" id="KW-0408">Iron</keyword>
<evidence type="ECO:0000256" key="1">
    <source>
        <dbReference type="ARBA" id="ARBA00010617"/>
    </source>
</evidence>
<evidence type="ECO:0008006" key="9">
    <source>
        <dbReference type="Google" id="ProtNLM"/>
    </source>
</evidence>